<feature type="transmembrane region" description="Helical" evidence="1">
    <location>
        <begin position="188"/>
        <end position="211"/>
    </location>
</feature>
<evidence type="ECO:0000256" key="1">
    <source>
        <dbReference type="SAM" id="Phobius"/>
    </source>
</evidence>
<feature type="transmembrane region" description="Helical" evidence="1">
    <location>
        <begin position="340"/>
        <end position="358"/>
    </location>
</feature>
<dbReference type="EMBL" id="ACGU01000014">
    <property type="protein sequence ID" value="EEJ72868.1"/>
    <property type="molecule type" value="Genomic_DNA"/>
</dbReference>
<gene>
    <name evidence="2" type="primary">ltrA</name>
    <name evidence="2" type="ORF">HMPREF0548_0329</name>
</gene>
<proteinExistence type="predicted"/>
<evidence type="ECO:0000313" key="3">
    <source>
        <dbReference type="Proteomes" id="UP000005583"/>
    </source>
</evidence>
<dbReference type="OrthoDB" id="9798526at2"/>
<feature type="transmembrane region" description="Helical" evidence="1">
    <location>
        <begin position="317"/>
        <end position="334"/>
    </location>
</feature>
<dbReference type="PATRIC" id="fig|525365.8.peg.62"/>
<keyword evidence="3" id="KW-1185">Reference proteome</keyword>
<feature type="transmembrane region" description="Helical" evidence="1">
    <location>
        <begin position="72"/>
        <end position="90"/>
    </location>
</feature>
<evidence type="ECO:0000313" key="2">
    <source>
        <dbReference type="EMBL" id="EEJ72868.1"/>
    </source>
</evidence>
<dbReference type="AlphaFoldDB" id="C2EKS1"/>
<keyword evidence="1" id="KW-1133">Transmembrane helix</keyword>
<dbReference type="PANTHER" id="PTHR36840:SF1">
    <property type="entry name" value="BLL5714 PROTEIN"/>
    <property type="match status" value="1"/>
</dbReference>
<reference evidence="2 3" key="1">
    <citation type="submission" date="2009-01" db="EMBL/GenBank/DDBJ databases">
        <authorList>
            <person name="Qin X."/>
            <person name="Bachman B."/>
            <person name="Battles P."/>
            <person name="Bell A."/>
            <person name="Bess C."/>
            <person name="Bickham C."/>
            <person name="Chaboub L."/>
            <person name="Chen D."/>
            <person name="Coyle M."/>
            <person name="Deiros D.R."/>
            <person name="Dinh H."/>
            <person name="Forbes L."/>
            <person name="Fowler G."/>
            <person name="Francisco L."/>
            <person name="Fu Q."/>
            <person name="Gubbala S."/>
            <person name="Hale W."/>
            <person name="Han Y."/>
            <person name="Hemphill L."/>
            <person name="Highlander S.K."/>
            <person name="Hirani K."/>
            <person name="Hogues M."/>
            <person name="Jackson L."/>
            <person name="Jakkamsetti A."/>
            <person name="Javaid M."/>
            <person name="Jiang H."/>
            <person name="Korchina V."/>
            <person name="Kovar C."/>
            <person name="Lara F."/>
            <person name="Lee S."/>
            <person name="Mata R."/>
            <person name="Mathew T."/>
            <person name="Moen C."/>
            <person name="Morales K."/>
            <person name="Munidasa M."/>
            <person name="Nazareth L."/>
            <person name="Ngo R."/>
            <person name="Nguyen L."/>
            <person name="Okwuonu G."/>
            <person name="Ongeri F."/>
            <person name="Patil S."/>
            <person name="Petrosino J."/>
            <person name="Pham C."/>
            <person name="Pham P."/>
            <person name="Pu L.-L."/>
            <person name="Puazo M."/>
            <person name="Raj R."/>
            <person name="Reid J."/>
            <person name="Rouhana J."/>
            <person name="Saada N."/>
            <person name="Shang Y."/>
            <person name="Simmons D."/>
            <person name="Thornton R."/>
            <person name="Warren J."/>
            <person name="Weissenberger G."/>
            <person name="Zhang J."/>
            <person name="Zhang L."/>
            <person name="Zhou C."/>
            <person name="Zhu D."/>
            <person name="Muzny D."/>
            <person name="Worley K."/>
            <person name="Gibbs R."/>
        </authorList>
    </citation>
    <scope>NUCLEOTIDE SEQUENCE [LARGE SCALE GENOMIC DNA]</scope>
    <source>
        <strain evidence="2 3">DSM 16047</strain>
    </source>
</reference>
<dbReference type="STRING" id="525365.HMPREF0548_0329"/>
<sequence>MKKIIAKPVGMFELFYDLVFVYAISRITAMIHHPVNGSISVVTYFQFSLVVIVVMQIWLYQSLYFNRYSQNRFFDISGLIFNMFVAAYLANNINTNWRITFHYFNLAMIAMLVDLIMQYWLGVEKNEDNDNHIFILILCVELALVLTGVLVGYNYGVNLAVFGYLVGFLMPLAFYHKFNAKKVNFPHLVERVGLIVIIAFGEAIVNLTGYFNNKTPLIYAALLFLSLTMMFASYVLFSERIINHHQISKGFVLMYSHVLIIVAILMMTAATIYLNLKEINTAFISLFLVFSMGMYYIALLINGVYSKKICKFDLKDLVVWLIIFVVGTSSVFIWQVDTLAIILILFTWNLLYLVLLAIKSRN</sequence>
<feature type="transmembrane region" description="Helical" evidence="1">
    <location>
        <begin position="133"/>
        <end position="153"/>
    </location>
</feature>
<protein>
    <submittedName>
        <fullName evidence="2">Low temperature requirement protein LtrA</fullName>
    </submittedName>
</protein>
<keyword evidence="1" id="KW-0812">Transmembrane</keyword>
<feature type="transmembrane region" description="Helical" evidence="1">
    <location>
        <begin position="159"/>
        <end position="176"/>
    </location>
</feature>
<dbReference type="Proteomes" id="UP000005583">
    <property type="component" value="Unassembled WGS sequence"/>
</dbReference>
<dbReference type="Pfam" id="PF06772">
    <property type="entry name" value="LtrA"/>
    <property type="match status" value="1"/>
</dbReference>
<dbReference type="HOGENOM" id="CLU_045667_1_3_9"/>
<feature type="transmembrane region" description="Helical" evidence="1">
    <location>
        <begin position="282"/>
        <end position="305"/>
    </location>
</feature>
<feature type="transmembrane region" description="Helical" evidence="1">
    <location>
        <begin position="217"/>
        <end position="237"/>
    </location>
</feature>
<dbReference type="PANTHER" id="PTHR36840">
    <property type="entry name" value="BLL5714 PROTEIN"/>
    <property type="match status" value="1"/>
</dbReference>
<feature type="transmembrane region" description="Helical" evidence="1">
    <location>
        <begin position="102"/>
        <end position="121"/>
    </location>
</feature>
<dbReference type="eggNOG" id="COG4292">
    <property type="taxonomic scope" value="Bacteria"/>
</dbReference>
<accession>C2EKS1</accession>
<dbReference type="InterPro" id="IPR010640">
    <property type="entry name" value="Low_temperature_requirement_A"/>
</dbReference>
<organism evidence="2 3">
    <name type="scientific">Lactobacillus ultunensis DSM 16047</name>
    <dbReference type="NCBI Taxonomy" id="525365"/>
    <lineage>
        <taxon>Bacteria</taxon>
        <taxon>Bacillati</taxon>
        <taxon>Bacillota</taxon>
        <taxon>Bacilli</taxon>
        <taxon>Lactobacillales</taxon>
        <taxon>Lactobacillaceae</taxon>
        <taxon>Lactobacillus</taxon>
    </lineage>
</organism>
<feature type="transmembrane region" description="Helical" evidence="1">
    <location>
        <begin position="37"/>
        <end position="60"/>
    </location>
</feature>
<feature type="transmembrane region" description="Helical" evidence="1">
    <location>
        <begin position="258"/>
        <end position="276"/>
    </location>
</feature>
<dbReference type="RefSeq" id="WP_007126518.1">
    <property type="nucleotide sequence ID" value="NZ_AZFO01000001.1"/>
</dbReference>
<name>C2EKS1_9LACO</name>
<comment type="caution">
    <text evidence="2">The sequence shown here is derived from an EMBL/GenBank/DDBJ whole genome shotgun (WGS) entry which is preliminary data.</text>
</comment>
<feature type="transmembrane region" description="Helical" evidence="1">
    <location>
        <begin position="12"/>
        <end position="31"/>
    </location>
</feature>
<keyword evidence="1" id="KW-0472">Membrane</keyword>